<reference evidence="1" key="1">
    <citation type="submission" date="2021-02" db="EMBL/GenBank/DDBJ databases">
        <title>Infant gut strain persistence is associated with maternal origin, phylogeny, and functional potential including surface adhesion and iron acquisition.</title>
        <authorList>
            <person name="Lou Y.C."/>
        </authorList>
    </citation>
    <scope>NUCLEOTIDE SEQUENCE</scope>
    <source>
        <strain evidence="1">L2_039_000G1_dasL2_039_000G1_maxbin2.maxbin.077</strain>
    </source>
</reference>
<sequence>MLCNLCKCEMRIEGSGYAAEGDDSPDTKTLIFIKQEFVCRNPQCANYGRVVETAKTQLN</sequence>
<dbReference type="AlphaFoldDB" id="A0A9E1GMW1"/>
<dbReference type="Proteomes" id="UP000811365">
    <property type="component" value="Unassembled WGS sequence"/>
</dbReference>
<comment type="caution">
    <text evidence="1">The sequence shown here is derived from an EMBL/GenBank/DDBJ whole genome shotgun (WGS) entry which is preliminary data.</text>
</comment>
<dbReference type="EMBL" id="JAGZYH010000078">
    <property type="protein sequence ID" value="MBS6623209.1"/>
    <property type="molecule type" value="Genomic_DNA"/>
</dbReference>
<proteinExistence type="predicted"/>
<evidence type="ECO:0000313" key="1">
    <source>
        <dbReference type="EMBL" id="MBS6623209.1"/>
    </source>
</evidence>
<evidence type="ECO:0000313" key="2">
    <source>
        <dbReference type="Proteomes" id="UP000811365"/>
    </source>
</evidence>
<name>A0A9E1GMW1_9FIRM</name>
<protein>
    <submittedName>
        <fullName evidence="1">Uncharacterized protein</fullName>
    </submittedName>
</protein>
<accession>A0A9E1GMW1</accession>
<gene>
    <name evidence="1" type="ORF">KH315_13830</name>
</gene>
<organism evidence="1 2">
    <name type="scientific">Faecalibacterium prausnitzii</name>
    <dbReference type="NCBI Taxonomy" id="853"/>
    <lineage>
        <taxon>Bacteria</taxon>
        <taxon>Bacillati</taxon>
        <taxon>Bacillota</taxon>
        <taxon>Clostridia</taxon>
        <taxon>Eubacteriales</taxon>
        <taxon>Oscillospiraceae</taxon>
        <taxon>Faecalibacterium</taxon>
    </lineage>
</organism>